<reference evidence="1 2" key="1">
    <citation type="journal article" date="2020" name="Phytopathology">
        <title>Genome Sequence Resources of Colletotrichum truncatum, C. plurivorum, C. musicola, and C. sojae: Four Species Pathogenic to Soybean (Glycine max).</title>
        <authorList>
            <person name="Rogerio F."/>
            <person name="Boufleur T.R."/>
            <person name="Ciampi-Guillardi M."/>
            <person name="Sukno S.A."/>
            <person name="Thon M.R."/>
            <person name="Massola Junior N.S."/>
            <person name="Baroncelli R."/>
        </authorList>
    </citation>
    <scope>NUCLEOTIDE SEQUENCE [LARGE SCALE GENOMIC DNA]</scope>
    <source>
        <strain evidence="1 2">CMES1059</strain>
    </source>
</reference>
<dbReference type="Proteomes" id="UP000805649">
    <property type="component" value="Unassembled WGS sequence"/>
</dbReference>
<proteinExistence type="predicted"/>
<dbReference type="EMBL" id="VUJX02000012">
    <property type="protein sequence ID" value="KAL0930100.1"/>
    <property type="molecule type" value="Genomic_DNA"/>
</dbReference>
<evidence type="ECO:0000313" key="2">
    <source>
        <dbReference type="Proteomes" id="UP000805649"/>
    </source>
</evidence>
<evidence type="ECO:0000313" key="1">
    <source>
        <dbReference type="EMBL" id="KAL0930100.1"/>
    </source>
</evidence>
<accession>A0ACC3YE52</accession>
<sequence>MPTSQRTRAPLHSSLQSKSHKVTSKVPQQTPSAPANHTSLPPHTSRSAVSSKSPSKTSQIASSNTVSSTSATTSAASKTVENGKVESDLAVGMIVAAGVGGGYLLIAGQYFSLAAGSVAQVTGASGIASGVSSISGPEPQQVENPEEDPGNRQPTPTGQRSQDPENTTQPPMSSFTPTSSSPISFTSSSQSPVSSSAAPRYIIVPESSSSGSNNDFESVRSSLSESVGNELVSVSDDEDKSILFLTAPLSPAAAKDLTGKAGVGSVSEDFILGEMKDLQSEPPFNKEDAAGPSGPPPALAKDPLSVAKQPKKIVRQTGYGNPTDHMDPEYQEALELSVLSQEPGKSLTDTFVYDEVAGQGITVYILGSGMNLKSPDIENAVGGKDFLYAPGADKKPTDDYPDIGYPEGTCAASKIFGPQFGVAKKANVVMVKLSGRSGMIGAITMTEMLTALALIKNDIHKRGIKGKAVVNLSYTTPIADKESIESYKEILVKMMQDDIVLVAPTGISNNNRGSEANDQYPAAFAKDTDLIAVNAVSSKGLRLNWSPGSEKDGVTVAAPATGFCAYKAFNPKDRATPKEMQDLERRYYSEGVAAATVAGVVATLLAQDEYKEQLQQPGKVASNVKELLQGLAWVRAEGGPPIVWNGVKPVFGVCRRQEGDSCSSAAPSGTPTAAPTSLVSKTAAVQTTTSTPKPSLPPKPTWNNIPSTWKKQYEGDVSYSFDYTSSSSSSSEGYTGDPLPWCLDKCKDGCKSVFLTRVAQEGSKGYNIYYICNQYDRSWSNDFLQKLSSSDYDAGIALDKVQEQQMLWY</sequence>
<name>A0ACC3YE52_COLTU</name>
<comment type="caution">
    <text evidence="1">The sequence shown here is derived from an EMBL/GenBank/DDBJ whole genome shotgun (WGS) entry which is preliminary data.</text>
</comment>
<protein>
    <submittedName>
        <fullName evidence="1">Alkaline proteinase</fullName>
    </submittedName>
</protein>
<gene>
    <name evidence="1" type="ORF">CTRU02_214920</name>
</gene>
<organism evidence="1 2">
    <name type="scientific">Colletotrichum truncatum</name>
    <name type="common">Anthracnose fungus</name>
    <name type="synonym">Colletotrichum capsici</name>
    <dbReference type="NCBI Taxonomy" id="5467"/>
    <lineage>
        <taxon>Eukaryota</taxon>
        <taxon>Fungi</taxon>
        <taxon>Dikarya</taxon>
        <taxon>Ascomycota</taxon>
        <taxon>Pezizomycotina</taxon>
        <taxon>Sordariomycetes</taxon>
        <taxon>Hypocreomycetidae</taxon>
        <taxon>Glomerellales</taxon>
        <taxon>Glomerellaceae</taxon>
        <taxon>Colletotrichum</taxon>
        <taxon>Colletotrichum truncatum species complex</taxon>
    </lineage>
</organism>
<keyword evidence="2" id="KW-1185">Reference proteome</keyword>